<dbReference type="Gene3D" id="3.40.50.150">
    <property type="entry name" value="Vaccinia Virus protein VP39"/>
    <property type="match status" value="1"/>
</dbReference>
<keyword evidence="2" id="KW-1185">Reference proteome</keyword>
<dbReference type="SUPFAM" id="SSF53335">
    <property type="entry name" value="S-adenosyl-L-methionine-dependent methyltransferases"/>
    <property type="match status" value="1"/>
</dbReference>
<reference evidence="1 2" key="1">
    <citation type="submission" date="2012-02" db="EMBL/GenBank/DDBJ databases">
        <title>Complete genome sequence of Phycisphaera mikurensis NBRC 102666.</title>
        <authorList>
            <person name="Ankai A."/>
            <person name="Hosoyama A."/>
            <person name="Terui Y."/>
            <person name="Sekine M."/>
            <person name="Fukai R."/>
            <person name="Kato Y."/>
            <person name="Nakamura S."/>
            <person name="Yamada-Narita S."/>
            <person name="Kawakoshi A."/>
            <person name="Fukunaga Y."/>
            <person name="Yamazaki S."/>
            <person name="Fujita N."/>
        </authorList>
    </citation>
    <scope>NUCLEOTIDE SEQUENCE [LARGE SCALE GENOMIC DNA]</scope>
    <source>
        <strain evidence="2">NBRC 102666 / KCTC 22515 / FYK2301M01</strain>
    </source>
</reference>
<dbReference type="PANTHER" id="PTHR43861">
    <property type="entry name" value="TRANS-ACONITATE 2-METHYLTRANSFERASE-RELATED"/>
    <property type="match status" value="1"/>
</dbReference>
<accession>I0IIR7</accession>
<dbReference type="eggNOG" id="COG0500">
    <property type="taxonomic scope" value="Bacteria"/>
</dbReference>
<dbReference type="Proteomes" id="UP000007881">
    <property type="component" value="Chromosome"/>
</dbReference>
<gene>
    <name evidence="1" type="ordered locus">PSMK_29960</name>
</gene>
<dbReference type="InterPro" id="IPR029063">
    <property type="entry name" value="SAM-dependent_MTases_sf"/>
</dbReference>
<organism evidence="1 2">
    <name type="scientific">Phycisphaera mikurensis (strain NBRC 102666 / KCTC 22515 / FYK2301M01)</name>
    <dbReference type="NCBI Taxonomy" id="1142394"/>
    <lineage>
        <taxon>Bacteria</taxon>
        <taxon>Pseudomonadati</taxon>
        <taxon>Planctomycetota</taxon>
        <taxon>Phycisphaerae</taxon>
        <taxon>Phycisphaerales</taxon>
        <taxon>Phycisphaeraceae</taxon>
        <taxon>Phycisphaera</taxon>
    </lineage>
</organism>
<evidence type="ECO:0000313" key="1">
    <source>
        <dbReference type="EMBL" id="BAM05155.1"/>
    </source>
</evidence>
<dbReference type="AlphaFoldDB" id="I0IIR7"/>
<protein>
    <submittedName>
        <fullName evidence="1">Uncharacterized protein</fullName>
    </submittedName>
</protein>
<evidence type="ECO:0000313" key="2">
    <source>
        <dbReference type="Proteomes" id="UP000007881"/>
    </source>
</evidence>
<proteinExistence type="predicted"/>
<dbReference type="CDD" id="cd02440">
    <property type="entry name" value="AdoMet_MTases"/>
    <property type="match status" value="1"/>
</dbReference>
<dbReference type="Pfam" id="PF13489">
    <property type="entry name" value="Methyltransf_23"/>
    <property type="match status" value="1"/>
</dbReference>
<dbReference type="HOGENOM" id="CLU_1169811_0_0_0"/>
<dbReference type="PANTHER" id="PTHR43861:SF1">
    <property type="entry name" value="TRANS-ACONITATE 2-METHYLTRANSFERASE"/>
    <property type="match status" value="1"/>
</dbReference>
<name>I0IIR7_PHYMF</name>
<dbReference type="KEGG" id="phm:PSMK_29960"/>
<dbReference type="RefSeq" id="WP_014438363.1">
    <property type="nucleotide sequence ID" value="NC_017080.1"/>
</dbReference>
<sequence length="237" mass="25284">MSGTPPPGADAIQRIARRFRGGLGGRYHRHYAAGKLRTDPAYAAVAERLLAGPVTPGPLLDVGCGLGLLAFWLRACGWVGEVTGVDPDEPKIRDGRQALAAAGDAATTLRVGRGDEPGLLGPGAWAHVVMLDVLHYFPAADQEPLLNALAAAVRPGGWVVLRATPRARSWRYAATRIEEATIRLAGWMTQPARHFPTVEGVTAPFAAAGFSVEARPLWGRTPFHSWLFAFRKPGGEA</sequence>
<dbReference type="EMBL" id="AP012338">
    <property type="protein sequence ID" value="BAM05155.1"/>
    <property type="molecule type" value="Genomic_DNA"/>
</dbReference>
<dbReference type="STRING" id="1142394.PSMK_29960"/>